<proteinExistence type="predicted"/>
<dbReference type="EMBL" id="JAYMYQ010000003">
    <property type="protein sequence ID" value="KAK7345833.1"/>
    <property type="molecule type" value="Genomic_DNA"/>
</dbReference>
<dbReference type="Proteomes" id="UP001367508">
    <property type="component" value="Unassembled WGS sequence"/>
</dbReference>
<keyword evidence="1" id="KW-0472">Membrane</keyword>
<dbReference type="AlphaFoldDB" id="A0AAN9M5W0"/>
<evidence type="ECO:0000313" key="3">
    <source>
        <dbReference type="Proteomes" id="UP001367508"/>
    </source>
</evidence>
<evidence type="ECO:0000313" key="2">
    <source>
        <dbReference type="EMBL" id="KAK7345833.1"/>
    </source>
</evidence>
<comment type="caution">
    <text evidence="2">The sequence shown here is derived from an EMBL/GenBank/DDBJ whole genome shotgun (WGS) entry which is preliminary data.</text>
</comment>
<sequence length="107" mass="12740">MLVTIMYAPFCIRIKYLFSLLSYIAFLQKLWQDYLHFNEPLYLIYMFGSFVEANSHMGTWNDKFKCSYNITQKSKYFNGFILVLKFVQFSPYETSSTIPLFNFLCVG</sequence>
<organism evidence="2 3">
    <name type="scientific">Canavalia gladiata</name>
    <name type="common">Sword bean</name>
    <name type="synonym">Dolichos gladiatus</name>
    <dbReference type="NCBI Taxonomy" id="3824"/>
    <lineage>
        <taxon>Eukaryota</taxon>
        <taxon>Viridiplantae</taxon>
        <taxon>Streptophyta</taxon>
        <taxon>Embryophyta</taxon>
        <taxon>Tracheophyta</taxon>
        <taxon>Spermatophyta</taxon>
        <taxon>Magnoliopsida</taxon>
        <taxon>eudicotyledons</taxon>
        <taxon>Gunneridae</taxon>
        <taxon>Pentapetalae</taxon>
        <taxon>rosids</taxon>
        <taxon>fabids</taxon>
        <taxon>Fabales</taxon>
        <taxon>Fabaceae</taxon>
        <taxon>Papilionoideae</taxon>
        <taxon>50 kb inversion clade</taxon>
        <taxon>NPAAA clade</taxon>
        <taxon>indigoferoid/millettioid clade</taxon>
        <taxon>Phaseoleae</taxon>
        <taxon>Canavalia</taxon>
    </lineage>
</organism>
<reference evidence="2 3" key="1">
    <citation type="submission" date="2024-01" db="EMBL/GenBank/DDBJ databases">
        <title>The genomes of 5 underutilized Papilionoideae crops provide insights into root nodulation and disease resistanc.</title>
        <authorList>
            <person name="Jiang F."/>
        </authorList>
    </citation>
    <scope>NUCLEOTIDE SEQUENCE [LARGE SCALE GENOMIC DNA]</scope>
    <source>
        <strain evidence="2">LVBAO_FW01</strain>
        <tissue evidence="2">Leaves</tissue>
    </source>
</reference>
<keyword evidence="1" id="KW-1133">Transmembrane helix</keyword>
<keyword evidence="3" id="KW-1185">Reference proteome</keyword>
<feature type="transmembrane region" description="Helical" evidence="1">
    <location>
        <begin position="6"/>
        <end position="26"/>
    </location>
</feature>
<protein>
    <submittedName>
        <fullName evidence="2">Uncharacterized protein</fullName>
    </submittedName>
</protein>
<keyword evidence="1" id="KW-0812">Transmembrane</keyword>
<evidence type="ECO:0000256" key="1">
    <source>
        <dbReference type="SAM" id="Phobius"/>
    </source>
</evidence>
<accession>A0AAN9M5W0</accession>
<gene>
    <name evidence="2" type="ORF">VNO77_16445</name>
</gene>
<name>A0AAN9M5W0_CANGL</name>